<evidence type="ECO:0000313" key="2">
    <source>
        <dbReference type="Proteomes" id="UP000002710"/>
    </source>
</evidence>
<proteinExistence type="predicted"/>
<accession>Q30UT9</accession>
<dbReference type="EMBL" id="CP000112">
    <property type="protein sequence ID" value="ABB40557.1"/>
    <property type="molecule type" value="Genomic_DNA"/>
</dbReference>
<dbReference type="AlphaFoldDB" id="Q30UT9"/>
<keyword evidence="2" id="KW-1185">Reference proteome</keyword>
<evidence type="ECO:0000313" key="1">
    <source>
        <dbReference type="EMBL" id="ABB40557.1"/>
    </source>
</evidence>
<gene>
    <name evidence="1" type="ordered locus">Dde_3764</name>
</gene>
<name>Q30UT9_OLEA2</name>
<dbReference type="HOGENOM" id="CLU_1755871_0_0_7"/>
<dbReference type="KEGG" id="dde:Dde_3764"/>
<dbReference type="RefSeq" id="WP_011369407.1">
    <property type="nucleotide sequence ID" value="NC_007519.1"/>
</dbReference>
<sequence>MALGSKGNTAVKKAGTEGNRLKVDLLIEAITQEQEVVKCFRLPNSLLERFQLVKEEVEKQSTQKLTRNAFIRLALKEYLESSNSLQGHKGKGAEKNEPRQIVNLSFLPSLILLYEEKRFHMISLGEPPLSFTDTVIVAMETLLSKIGA</sequence>
<protein>
    <submittedName>
        <fullName evidence="1">Uncharacterized protein</fullName>
    </submittedName>
</protein>
<dbReference type="Proteomes" id="UP000002710">
    <property type="component" value="Chromosome"/>
</dbReference>
<organism evidence="1 2">
    <name type="scientific">Oleidesulfovibrio alaskensis (strain ATCC BAA-1058 / DSM 17464 / G20)</name>
    <name type="common">Desulfovibrio alaskensis</name>
    <dbReference type="NCBI Taxonomy" id="207559"/>
    <lineage>
        <taxon>Bacteria</taxon>
        <taxon>Pseudomonadati</taxon>
        <taxon>Thermodesulfobacteriota</taxon>
        <taxon>Desulfovibrionia</taxon>
        <taxon>Desulfovibrionales</taxon>
        <taxon>Desulfovibrionaceae</taxon>
        <taxon>Oleidesulfovibrio</taxon>
    </lineage>
</organism>
<reference evidence="1 2" key="1">
    <citation type="journal article" date="2011" name="J. Bacteriol.">
        <title>Complete genome sequence and updated annotation of Desulfovibrio alaskensis G20.</title>
        <authorList>
            <person name="Hauser L.J."/>
            <person name="Land M.L."/>
            <person name="Brown S.D."/>
            <person name="Larimer F."/>
            <person name="Keller K.L."/>
            <person name="Rapp-Giles B.J."/>
            <person name="Price M.N."/>
            <person name="Lin M."/>
            <person name="Bruce D.C."/>
            <person name="Detter J.C."/>
            <person name="Tapia R."/>
            <person name="Han C.S."/>
            <person name="Goodwin L.A."/>
            <person name="Cheng J.F."/>
            <person name="Pitluck S."/>
            <person name="Copeland A."/>
            <person name="Lucas S."/>
            <person name="Nolan M."/>
            <person name="Lapidus A.L."/>
            <person name="Palumbo A.V."/>
            <person name="Wall J.D."/>
        </authorList>
    </citation>
    <scope>NUCLEOTIDE SEQUENCE [LARGE SCALE GENOMIC DNA]</scope>
    <source>
        <strain evidence="2">ATCC BAA 1058 / DSM 17464 / G20</strain>
    </source>
</reference>